<dbReference type="InterPro" id="IPR012349">
    <property type="entry name" value="Split_barrel_FMN-bd"/>
</dbReference>
<evidence type="ECO:0000313" key="3">
    <source>
        <dbReference type="Proteomes" id="UP000184123"/>
    </source>
</evidence>
<dbReference type="AlphaFoldDB" id="A0A1M7ISA5"/>
<evidence type="ECO:0000313" key="1">
    <source>
        <dbReference type="EMBL" id="GEN24172.1"/>
    </source>
</evidence>
<accession>A0A1M7ISA5</accession>
<sequence length="212" mass="24492">MNQLKVTERTTIKRGPKRTSLDRESAWQMIDQALICHVAQQIDGQVVVTPTCHWRDGDYLYWHGHRRARNLAADQPVSINICALDGLVMARSAFHHSINYRSLTVFGTAEWIEDEEHKAQQLQRFVDKVSPGRWEQLRPMTRQELAATGVVRVALDEVSFKCREGGPNDDEADAEWPVWAGVIHRYCHWEPEQDPQQGAVHEMPRVRQDLVY</sequence>
<protein>
    <recommendedName>
        <fullName evidence="5">Nitroimidazol reductase NimA, pyridoxamine 5'-phosphate oxidase superfamily</fullName>
    </recommendedName>
</protein>
<dbReference type="Gene3D" id="2.30.110.10">
    <property type="entry name" value="Electron Transport, Fmn-binding Protein, Chain A"/>
    <property type="match status" value="1"/>
</dbReference>
<dbReference type="PANTHER" id="PTHR34071">
    <property type="entry name" value="5-NITROIMIDAZOLE ANTIBIOTICS RESISTANCE PROTEIN, NIMA-FAMILY-RELATED PROTEIN-RELATED"/>
    <property type="match status" value="1"/>
</dbReference>
<dbReference type="STRING" id="44933.SAMN05660971_02965"/>
<dbReference type="Pfam" id="PF12900">
    <property type="entry name" value="Pyridox_ox_2"/>
    <property type="match status" value="1"/>
</dbReference>
<gene>
    <name evidence="1" type="ORF">HCU01_21210</name>
    <name evidence="2" type="ORF">SAMN05660971_02965</name>
</gene>
<keyword evidence="4" id="KW-1185">Reference proteome</keyword>
<evidence type="ECO:0000313" key="2">
    <source>
        <dbReference type="EMBL" id="SHM43694.1"/>
    </source>
</evidence>
<dbReference type="InterPro" id="IPR024747">
    <property type="entry name" value="Pyridox_Oxase-rel"/>
</dbReference>
<dbReference type="OrthoDB" id="116031at2"/>
<dbReference type="Proteomes" id="UP000184123">
    <property type="component" value="Unassembled WGS sequence"/>
</dbReference>
<dbReference type="EMBL" id="BJXU01000078">
    <property type="protein sequence ID" value="GEN24172.1"/>
    <property type="molecule type" value="Genomic_DNA"/>
</dbReference>
<evidence type="ECO:0000313" key="4">
    <source>
        <dbReference type="Proteomes" id="UP000321726"/>
    </source>
</evidence>
<reference evidence="1 4" key="2">
    <citation type="submission" date="2019-07" db="EMBL/GenBank/DDBJ databases">
        <title>Whole genome shotgun sequence of Halomonas cupida NBRC 102219.</title>
        <authorList>
            <person name="Hosoyama A."/>
            <person name="Uohara A."/>
            <person name="Ohji S."/>
            <person name="Ichikawa N."/>
        </authorList>
    </citation>
    <scope>NUCLEOTIDE SEQUENCE [LARGE SCALE GENOMIC DNA]</scope>
    <source>
        <strain evidence="1 4">NBRC 102219</strain>
    </source>
</reference>
<evidence type="ECO:0008006" key="5">
    <source>
        <dbReference type="Google" id="ProtNLM"/>
    </source>
</evidence>
<dbReference type="Proteomes" id="UP000321726">
    <property type="component" value="Unassembled WGS sequence"/>
</dbReference>
<dbReference type="SUPFAM" id="SSF50475">
    <property type="entry name" value="FMN-binding split barrel"/>
    <property type="match status" value="1"/>
</dbReference>
<reference evidence="2 3" key="1">
    <citation type="submission" date="2016-11" db="EMBL/GenBank/DDBJ databases">
        <authorList>
            <person name="Jaros S."/>
            <person name="Januszkiewicz K."/>
            <person name="Wedrychowicz H."/>
        </authorList>
    </citation>
    <scope>NUCLEOTIDE SEQUENCE [LARGE SCALE GENOMIC DNA]</scope>
    <source>
        <strain evidence="2 3">DSM 4740</strain>
    </source>
</reference>
<dbReference type="PANTHER" id="PTHR34071:SF2">
    <property type="entry name" value="FLAVIN-NUCLEOTIDE-BINDING PROTEIN"/>
    <property type="match status" value="1"/>
</dbReference>
<proteinExistence type="predicted"/>
<name>A0A1M7ISA5_9GAMM</name>
<dbReference type="EMBL" id="FRCA01000008">
    <property type="protein sequence ID" value="SHM43694.1"/>
    <property type="molecule type" value="Genomic_DNA"/>
</dbReference>
<organism evidence="2 3">
    <name type="scientific">Halomonas cupida</name>
    <dbReference type="NCBI Taxonomy" id="44933"/>
    <lineage>
        <taxon>Bacteria</taxon>
        <taxon>Pseudomonadati</taxon>
        <taxon>Pseudomonadota</taxon>
        <taxon>Gammaproteobacteria</taxon>
        <taxon>Oceanospirillales</taxon>
        <taxon>Halomonadaceae</taxon>
        <taxon>Halomonas</taxon>
    </lineage>
</organism>
<dbReference type="RefSeq" id="WP_073435996.1">
    <property type="nucleotide sequence ID" value="NZ_BJXU01000078.1"/>
</dbReference>